<feature type="chain" id="PRO_5047063876" evidence="11">
    <location>
        <begin position="22"/>
        <end position="373"/>
    </location>
</feature>
<organism evidence="13 14">
    <name type="scientific">Ideonella lacteola</name>
    <dbReference type="NCBI Taxonomy" id="2984193"/>
    <lineage>
        <taxon>Bacteria</taxon>
        <taxon>Pseudomonadati</taxon>
        <taxon>Pseudomonadota</taxon>
        <taxon>Betaproteobacteria</taxon>
        <taxon>Burkholderiales</taxon>
        <taxon>Sphaerotilaceae</taxon>
        <taxon>Ideonella</taxon>
    </lineage>
</organism>
<evidence type="ECO:0000256" key="9">
    <source>
        <dbReference type="ARBA" id="ARBA00023136"/>
    </source>
</evidence>
<evidence type="ECO:0000256" key="6">
    <source>
        <dbReference type="ARBA" id="ARBA00022729"/>
    </source>
</evidence>
<dbReference type="Pfam" id="PF13609">
    <property type="entry name" value="Porin_4"/>
    <property type="match status" value="1"/>
</dbReference>
<dbReference type="Gene3D" id="2.40.160.10">
    <property type="entry name" value="Porin"/>
    <property type="match status" value="1"/>
</dbReference>
<accession>A0ABU9BHQ6</accession>
<dbReference type="InterPro" id="IPR033900">
    <property type="entry name" value="Gram_neg_porin_domain"/>
</dbReference>
<keyword evidence="9" id="KW-0472">Membrane</keyword>
<keyword evidence="7" id="KW-0406">Ion transport</keyword>
<keyword evidence="4" id="KW-1134">Transmembrane beta strand</keyword>
<keyword evidence="14" id="KW-1185">Reference proteome</keyword>
<comment type="caution">
    <text evidence="13">The sequence shown here is derived from an EMBL/GenBank/DDBJ whole genome shotgun (WGS) entry which is preliminary data.</text>
</comment>
<protein>
    <submittedName>
        <fullName evidence="13">Porin</fullName>
    </submittedName>
</protein>
<evidence type="ECO:0000259" key="12">
    <source>
        <dbReference type="Pfam" id="PF13609"/>
    </source>
</evidence>
<keyword evidence="3" id="KW-0813">Transport</keyword>
<keyword evidence="8" id="KW-0626">Porin</keyword>
<evidence type="ECO:0000256" key="7">
    <source>
        <dbReference type="ARBA" id="ARBA00023065"/>
    </source>
</evidence>
<evidence type="ECO:0000256" key="3">
    <source>
        <dbReference type="ARBA" id="ARBA00022448"/>
    </source>
</evidence>
<feature type="signal peptide" evidence="11">
    <location>
        <begin position="1"/>
        <end position="21"/>
    </location>
</feature>
<gene>
    <name evidence="13" type="ORF">AACH06_01510</name>
</gene>
<feature type="domain" description="Porin" evidence="12">
    <location>
        <begin position="11"/>
        <end position="355"/>
    </location>
</feature>
<evidence type="ECO:0000256" key="1">
    <source>
        <dbReference type="ARBA" id="ARBA00004571"/>
    </source>
</evidence>
<dbReference type="EMBL" id="JBBUTG010000001">
    <property type="protein sequence ID" value="MEK8029484.1"/>
    <property type="molecule type" value="Genomic_DNA"/>
</dbReference>
<evidence type="ECO:0000256" key="5">
    <source>
        <dbReference type="ARBA" id="ARBA00022692"/>
    </source>
</evidence>
<dbReference type="PROSITE" id="PS51257">
    <property type="entry name" value="PROKAR_LIPOPROTEIN"/>
    <property type="match status" value="1"/>
</dbReference>
<dbReference type="PANTHER" id="PTHR34501">
    <property type="entry name" value="PROTEIN YDDL-RELATED"/>
    <property type="match status" value="1"/>
</dbReference>
<dbReference type="CDD" id="cd00342">
    <property type="entry name" value="gram_neg_porins"/>
    <property type="match status" value="1"/>
</dbReference>
<dbReference type="RefSeq" id="WP_341423821.1">
    <property type="nucleotide sequence ID" value="NZ_JBBUTG010000001.1"/>
</dbReference>
<dbReference type="SUPFAM" id="SSF56935">
    <property type="entry name" value="Porins"/>
    <property type="match status" value="1"/>
</dbReference>
<sequence length="373" mass="39320">MKFPLTAAGLAACSCLGAAWAQTPPTSQVSVYGTLDVAVAQRQLAAQDAVRNVDSGLMETSHLGFRGSEDLGGGLKAQFDVSTFLRPDTGESTRGIPGEAFWSRSAWVGLSGDWGQVRLGRMSTLNFVNMMRFSPFGPAAGLNPVFLHTYIGSAAQPLTTIAGATDSGWNNTLAYTSPNWAGLTVAAQAAPSEGGPAGRRWGGSVVYAPAGQPLAMAVVYDRTERASLTFPLAFPTLGGAVPPLTGQQFSMWQLAASWDFGVAKVFGQWFDGQIDGTRPGPPPPDKTLKLRTWQLGATVPWGSGALLASVAQSRRDLSAGGSSDAQDATRTTVSMGYDYSLSKRTDLYAVGMSDRVTRLDGGTTWALGARHRF</sequence>
<evidence type="ECO:0000256" key="11">
    <source>
        <dbReference type="SAM" id="SignalP"/>
    </source>
</evidence>
<evidence type="ECO:0000256" key="10">
    <source>
        <dbReference type="ARBA" id="ARBA00023237"/>
    </source>
</evidence>
<name>A0ABU9BHQ6_9BURK</name>
<comment type="subcellular location">
    <subcellularLocation>
        <location evidence="1">Cell outer membrane</location>
        <topology evidence="1">Multi-pass membrane protein</topology>
    </subcellularLocation>
</comment>
<dbReference type="InterPro" id="IPR023614">
    <property type="entry name" value="Porin_dom_sf"/>
</dbReference>
<proteinExistence type="predicted"/>
<reference evidence="13 14" key="1">
    <citation type="submission" date="2024-04" db="EMBL/GenBank/DDBJ databases">
        <title>Novel species of the genus Ideonella isolated from streams.</title>
        <authorList>
            <person name="Lu H."/>
        </authorList>
    </citation>
    <scope>NUCLEOTIDE SEQUENCE [LARGE SCALE GENOMIC DNA]</scope>
    <source>
        <strain evidence="13 14">DXS29W</strain>
    </source>
</reference>
<keyword evidence="6 11" id="KW-0732">Signal</keyword>
<dbReference type="InterPro" id="IPR050298">
    <property type="entry name" value="Gram-neg_bact_OMP"/>
</dbReference>
<evidence type="ECO:0000313" key="13">
    <source>
        <dbReference type="EMBL" id="MEK8029484.1"/>
    </source>
</evidence>
<comment type="subunit">
    <text evidence="2">Homotrimer.</text>
</comment>
<evidence type="ECO:0000256" key="8">
    <source>
        <dbReference type="ARBA" id="ARBA00023114"/>
    </source>
</evidence>
<evidence type="ECO:0000313" key="14">
    <source>
        <dbReference type="Proteomes" id="UP001371218"/>
    </source>
</evidence>
<keyword evidence="10" id="KW-0998">Cell outer membrane</keyword>
<dbReference type="Proteomes" id="UP001371218">
    <property type="component" value="Unassembled WGS sequence"/>
</dbReference>
<evidence type="ECO:0000256" key="4">
    <source>
        <dbReference type="ARBA" id="ARBA00022452"/>
    </source>
</evidence>
<keyword evidence="5" id="KW-0812">Transmembrane</keyword>
<dbReference type="PANTHER" id="PTHR34501:SF9">
    <property type="entry name" value="MAJOR OUTER MEMBRANE PROTEIN P.IA"/>
    <property type="match status" value="1"/>
</dbReference>
<evidence type="ECO:0000256" key="2">
    <source>
        <dbReference type="ARBA" id="ARBA00011233"/>
    </source>
</evidence>